<dbReference type="GO" id="GO:0003824">
    <property type="term" value="F:catalytic activity"/>
    <property type="evidence" value="ECO:0007669"/>
    <property type="project" value="UniProtKB-ARBA"/>
</dbReference>
<dbReference type="Gene3D" id="3.40.50.1820">
    <property type="entry name" value="alpha/beta hydrolase"/>
    <property type="match status" value="1"/>
</dbReference>
<name>A0A6J4Q787_9ACTN</name>
<dbReference type="AlphaFoldDB" id="A0A6J4Q787"/>
<dbReference type="InterPro" id="IPR000073">
    <property type="entry name" value="AB_hydrolase_1"/>
</dbReference>
<dbReference type="EMBL" id="CADCVD010000032">
    <property type="protein sequence ID" value="CAA9434861.1"/>
    <property type="molecule type" value="Genomic_DNA"/>
</dbReference>
<accession>A0A6J4Q787</accession>
<dbReference type="InterPro" id="IPR029058">
    <property type="entry name" value="AB_hydrolase_fold"/>
</dbReference>
<evidence type="ECO:0000313" key="2">
    <source>
        <dbReference type="EMBL" id="CAA9434861.1"/>
    </source>
</evidence>
<protein>
    <recommendedName>
        <fullName evidence="1">AB hydrolase-1 domain-containing protein</fullName>
    </recommendedName>
</protein>
<evidence type="ECO:0000259" key="1">
    <source>
        <dbReference type="Pfam" id="PF12697"/>
    </source>
</evidence>
<gene>
    <name evidence="2" type="ORF">AVDCRST_MAG37-821</name>
</gene>
<dbReference type="SUPFAM" id="SSF53474">
    <property type="entry name" value="alpha/beta-Hydrolases"/>
    <property type="match status" value="1"/>
</dbReference>
<sequence length="261" mass="28861">MSYPDRIRGEAETRTLRYEARVGRYPIRYEVAGEGEPIVLVHGLSGSTRWWSRNVPAIAERYRVYLVDLPGFGTMRSLRRRFVLAEAAAWLSEWMEAVGLERAHLAGHSMGGYVSVRLAASRPDLVRRLVLVAPAGVPTERSMLGHLIPLLLAARYAAPAFVPVLVRDALRTGPTTLWRAARDLLAEDVRGDLRNIAAPTLLVWGENDPLIPPAVGDLLREEIPDSRLLVLHGAGHVPMFDQFKEFDAALLAFLAGESVGE</sequence>
<dbReference type="PANTHER" id="PTHR46438">
    <property type="entry name" value="ALPHA/BETA-HYDROLASES SUPERFAMILY PROTEIN"/>
    <property type="match status" value="1"/>
</dbReference>
<dbReference type="PANTHER" id="PTHR46438:SF11">
    <property type="entry name" value="LIPASE-RELATED"/>
    <property type="match status" value="1"/>
</dbReference>
<reference evidence="2" key="1">
    <citation type="submission" date="2020-02" db="EMBL/GenBank/DDBJ databases">
        <authorList>
            <person name="Meier V. D."/>
        </authorList>
    </citation>
    <scope>NUCLEOTIDE SEQUENCE</scope>
    <source>
        <strain evidence="2">AVDCRST_MAG37</strain>
    </source>
</reference>
<dbReference type="Pfam" id="PF12697">
    <property type="entry name" value="Abhydrolase_6"/>
    <property type="match status" value="1"/>
</dbReference>
<organism evidence="2">
    <name type="scientific">uncultured Rubrobacteraceae bacterium</name>
    <dbReference type="NCBI Taxonomy" id="349277"/>
    <lineage>
        <taxon>Bacteria</taxon>
        <taxon>Bacillati</taxon>
        <taxon>Actinomycetota</taxon>
        <taxon>Rubrobacteria</taxon>
        <taxon>Rubrobacterales</taxon>
        <taxon>Rubrobacteraceae</taxon>
        <taxon>environmental samples</taxon>
    </lineage>
</organism>
<dbReference type="PRINTS" id="PR00111">
    <property type="entry name" value="ABHYDROLASE"/>
</dbReference>
<proteinExistence type="predicted"/>
<feature type="domain" description="AB hydrolase-1" evidence="1">
    <location>
        <begin position="38"/>
        <end position="246"/>
    </location>
</feature>